<keyword evidence="1" id="KW-0812">Transmembrane</keyword>
<dbReference type="AlphaFoldDB" id="A0A285JFG1"/>
<accession>A0A285JFG1</accession>
<keyword evidence="1" id="KW-0472">Membrane</keyword>
<dbReference type="Proteomes" id="UP000231655">
    <property type="component" value="Unassembled WGS sequence"/>
</dbReference>
<dbReference type="EMBL" id="PGTD01000011">
    <property type="protein sequence ID" value="PJE31118.1"/>
    <property type="molecule type" value="Genomic_DNA"/>
</dbReference>
<evidence type="ECO:0000313" key="3">
    <source>
        <dbReference type="EMBL" id="SNY59012.1"/>
    </source>
</evidence>
<protein>
    <submittedName>
        <fullName evidence="3">Uncharacterized protein</fullName>
    </submittedName>
</protein>
<sequence>MAEPAAEPANLRLLRRLVTLLLVVMILGLITLVGLIVIRFARPPAPALPAEITLPEGTKAEAVTQGRGWYAVVTADQRLLIFDTTGTLRQDIAVQTGPTLD</sequence>
<keyword evidence="1" id="KW-1133">Transmembrane helix</keyword>
<feature type="transmembrane region" description="Helical" evidence="1">
    <location>
        <begin position="17"/>
        <end position="38"/>
    </location>
</feature>
<evidence type="ECO:0000313" key="2">
    <source>
        <dbReference type="EMBL" id="PJE31118.1"/>
    </source>
</evidence>
<name>A0A285JFG1_9RHOB</name>
<dbReference type="Proteomes" id="UP000231702">
    <property type="component" value="Unassembled WGS sequence"/>
</dbReference>
<dbReference type="InterPro" id="IPR045519">
    <property type="entry name" value="DUF6476"/>
</dbReference>
<proteinExistence type="predicted"/>
<reference evidence="2 5" key="2">
    <citation type="journal article" date="2018" name="Int. J. Syst. Evol. Microbiol.">
        <title>Pseudooceanicola lipolyticus sp. nov., a marine alphaproteobacterium, reclassification of Oceanicola flagellatus as Pseudooceanicola flagellatus comb. nov. and emended description of the genus Pseudooceanicola.</title>
        <authorList>
            <person name="Huang M.-M."/>
            <person name="Guo L.-L."/>
            <person name="Wu Y.-H."/>
            <person name="Lai Q.-L."/>
            <person name="Shao Z.-Z."/>
            <person name="Wang C.-S."/>
            <person name="Wu M."/>
            <person name="Xu X.-W."/>
        </authorList>
    </citation>
    <scope>NUCLEOTIDE SEQUENCE [LARGE SCALE GENOMIC DNA]</scope>
    <source>
        <strain evidence="2 5">Ar-45</strain>
    </source>
</reference>
<evidence type="ECO:0000313" key="5">
    <source>
        <dbReference type="Proteomes" id="UP000231702"/>
    </source>
</evidence>
<gene>
    <name evidence="2" type="ORF">CVM39_04185</name>
    <name evidence="3" type="ORF">SAMN06297129_3674</name>
</gene>
<dbReference type="Pfam" id="PF20082">
    <property type="entry name" value="DUF6476"/>
    <property type="match status" value="1"/>
</dbReference>
<dbReference type="EMBL" id="OBEA01000008">
    <property type="protein sequence ID" value="SNY59012.1"/>
    <property type="molecule type" value="Genomic_DNA"/>
</dbReference>
<evidence type="ECO:0000256" key="1">
    <source>
        <dbReference type="SAM" id="Phobius"/>
    </source>
</evidence>
<dbReference type="OrthoDB" id="7872651at2"/>
<reference evidence="3 4" key="1">
    <citation type="submission" date="2017-09" db="EMBL/GenBank/DDBJ databases">
        <authorList>
            <person name="Ehlers B."/>
            <person name="Leendertz F.H."/>
        </authorList>
    </citation>
    <scope>NUCLEOTIDE SEQUENCE [LARGE SCALE GENOMIC DNA]</scope>
    <source>
        <strain evidence="3 4">CGMCC 1.12662</strain>
    </source>
</reference>
<keyword evidence="5" id="KW-1185">Reference proteome</keyword>
<evidence type="ECO:0000313" key="4">
    <source>
        <dbReference type="Proteomes" id="UP000231655"/>
    </source>
</evidence>
<organism evidence="3 4">
    <name type="scientific">Pseudooceanicola antarcticus</name>
    <dbReference type="NCBI Taxonomy" id="1247613"/>
    <lineage>
        <taxon>Bacteria</taxon>
        <taxon>Pseudomonadati</taxon>
        <taxon>Pseudomonadota</taxon>
        <taxon>Alphaproteobacteria</taxon>
        <taxon>Rhodobacterales</taxon>
        <taxon>Paracoccaceae</taxon>
        <taxon>Pseudooceanicola</taxon>
    </lineage>
</organism>